<dbReference type="Proteomes" id="UP000887574">
    <property type="component" value="Unplaced"/>
</dbReference>
<accession>A0A915CVS9</accession>
<protein>
    <submittedName>
        <fullName evidence="2">Uncharacterized protein</fullName>
    </submittedName>
</protein>
<reference evidence="2" key="1">
    <citation type="submission" date="2022-11" db="UniProtKB">
        <authorList>
            <consortium name="WormBaseParasite"/>
        </authorList>
    </citation>
    <scope>IDENTIFICATION</scope>
</reference>
<evidence type="ECO:0000313" key="2">
    <source>
        <dbReference type="WBParaSite" id="jg13189"/>
    </source>
</evidence>
<evidence type="ECO:0000313" key="1">
    <source>
        <dbReference type="Proteomes" id="UP000887574"/>
    </source>
</evidence>
<sequence>MKAVHRLSTENASNEVVFLRSMKFSFFILSIGLMLQSLHPFIQSSGVAAEENVMLKYQLITKNDEVPGHLKGLLNSKELSFL</sequence>
<name>A0A915CVS9_9BILA</name>
<dbReference type="AlphaFoldDB" id="A0A915CVS9"/>
<proteinExistence type="predicted"/>
<dbReference type="WBParaSite" id="jg13189">
    <property type="protein sequence ID" value="jg13189"/>
    <property type="gene ID" value="jg13189"/>
</dbReference>
<keyword evidence="1" id="KW-1185">Reference proteome</keyword>
<organism evidence="1 2">
    <name type="scientific">Ditylenchus dipsaci</name>
    <dbReference type="NCBI Taxonomy" id="166011"/>
    <lineage>
        <taxon>Eukaryota</taxon>
        <taxon>Metazoa</taxon>
        <taxon>Ecdysozoa</taxon>
        <taxon>Nematoda</taxon>
        <taxon>Chromadorea</taxon>
        <taxon>Rhabditida</taxon>
        <taxon>Tylenchina</taxon>
        <taxon>Tylenchomorpha</taxon>
        <taxon>Sphaerularioidea</taxon>
        <taxon>Anguinidae</taxon>
        <taxon>Anguininae</taxon>
        <taxon>Ditylenchus</taxon>
    </lineage>
</organism>